<dbReference type="InterPro" id="IPR043153">
    <property type="entry name" value="DENN_C"/>
</dbReference>
<organism evidence="4">
    <name type="scientific">Schistocephalus solidus</name>
    <name type="common">Tapeworm</name>
    <dbReference type="NCBI Taxonomy" id="70667"/>
    <lineage>
        <taxon>Eukaryota</taxon>
        <taxon>Metazoa</taxon>
        <taxon>Spiralia</taxon>
        <taxon>Lophotrochozoa</taxon>
        <taxon>Platyhelminthes</taxon>
        <taxon>Cestoda</taxon>
        <taxon>Eucestoda</taxon>
        <taxon>Diphyllobothriidea</taxon>
        <taxon>Diphyllobothriidae</taxon>
        <taxon>Schistocephalus</taxon>
    </lineage>
</organism>
<dbReference type="EMBL" id="UYSU01036539">
    <property type="protein sequence ID" value="VDL97839.1"/>
    <property type="molecule type" value="Genomic_DNA"/>
</dbReference>
<dbReference type="GO" id="GO:0032483">
    <property type="term" value="P:regulation of Rab protein signal transduction"/>
    <property type="evidence" value="ECO:0007669"/>
    <property type="project" value="TreeGrafter"/>
</dbReference>
<reference evidence="2 3" key="2">
    <citation type="submission" date="2018-11" db="EMBL/GenBank/DDBJ databases">
        <authorList>
            <consortium name="Pathogen Informatics"/>
        </authorList>
    </citation>
    <scope>NUCLEOTIDE SEQUENCE [LARGE SCALE GENOMIC DNA]</scope>
    <source>
        <strain evidence="2 3">NST_G2</strain>
    </source>
</reference>
<dbReference type="GO" id="GO:0031410">
    <property type="term" value="C:cytoplasmic vesicle"/>
    <property type="evidence" value="ECO:0007669"/>
    <property type="project" value="TreeGrafter"/>
</dbReference>
<dbReference type="Pfam" id="PF02141">
    <property type="entry name" value="DENN"/>
    <property type="match status" value="1"/>
</dbReference>
<evidence type="ECO:0000259" key="1">
    <source>
        <dbReference type="PROSITE" id="PS50211"/>
    </source>
</evidence>
<dbReference type="Gene3D" id="3.40.50.11500">
    <property type="match status" value="1"/>
</dbReference>
<dbReference type="InterPro" id="IPR051696">
    <property type="entry name" value="DENN_Domain_GEFs"/>
</dbReference>
<dbReference type="InterPro" id="IPR001194">
    <property type="entry name" value="cDENN_dom"/>
</dbReference>
<dbReference type="PANTHER" id="PTHR12296:SF30">
    <property type="entry name" value="DENN DOMAIN-CONTAINING PROTEIN CRAG"/>
    <property type="match status" value="1"/>
</dbReference>
<protein>
    <submittedName>
        <fullName evidence="4">UDENN domain-containing protein</fullName>
    </submittedName>
</protein>
<reference evidence="4" key="1">
    <citation type="submission" date="2016-06" db="UniProtKB">
        <authorList>
            <consortium name="WormBaseParasite"/>
        </authorList>
    </citation>
    <scope>IDENTIFICATION</scope>
</reference>
<keyword evidence="3" id="KW-1185">Reference proteome</keyword>
<dbReference type="Proteomes" id="UP000275846">
    <property type="component" value="Unassembled WGS sequence"/>
</dbReference>
<dbReference type="OrthoDB" id="75250at2759"/>
<dbReference type="WBParaSite" id="SSLN_0001189701-mRNA-1">
    <property type="protein sequence ID" value="SSLN_0001189701-mRNA-1"/>
    <property type="gene ID" value="SSLN_0001189701"/>
</dbReference>
<dbReference type="GO" id="GO:0005085">
    <property type="term" value="F:guanyl-nucleotide exchange factor activity"/>
    <property type="evidence" value="ECO:0007669"/>
    <property type="project" value="UniProtKB-ARBA"/>
</dbReference>
<feature type="domain" description="UDENN" evidence="1">
    <location>
        <begin position="1"/>
        <end position="200"/>
    </location>
</feature>
<dbReference type="PROSITE" id="PS50211">
    <property type="entry name" value="DENN"/>
    <property type="match status" value="1"/>
</dbReference>
<sequence>MHSCLGQNPGSADVELFTADELRDIERYLRVFRKSRVSEKVVGTLMTICILSRYYFGSSFRPFLSFLHQLCLGESEEKNSISLERYLAFIFYEVPFPDLRLPNVVIDLDGHYWRLQAPHEKNFASSTAISEPFASLLSILGTELCLQLLVQLLTEKKILRTSIQPDLLAHIAQALISIIYALRWVLVYIPSIHIRCIHVI</sequence>
<dbReference type="PANTHER" id="PTHR12296">
    <property type="entry name" value="DENN DOMAIN-CONTAINING PROTEIN 4"/>
    <property type="match status" value="1"/>
</dbReference>
<dbReference type="AlphaFoldDB" id="A0A183T4Q6"/>
<dbReference type="STRING" id="70667.A0A183T4Q6"/>
<accession>A0A183T4Q6</accession>
<gene>
    <name evidence="2" type="ORF">SSLN_LOCUS11454</name>
</gene>
<evidence type="ECO:0000313" key="4">
    <source>
        <dbReference type="WBParaSite" id="SSLN_0001189701-mRNA-1"/>
    </source>
</evidence>
<dbReference type="InterPro" id="IPR037516">
    <property type="entry name" value="Tripartite_DENN"/>
</dbReference>
<dbReference type="SMART" id="SM00799">
    <property type="entry name" value="DENN"/>
    <property type="match status" value="1"/>
</dbReference>
<evidence type="ECO:0000313" key="3">
    <source>
        <dbReference type="Proteomes" id="UP000275846"/>
    </source>
</evidence>
<name>A0A183T4Q6_SCHSO</name>
<proteinExistence type="predicted"/>
<evidence type="ECO:0000313" key="2">
    <source>
        <dbReference type="EMBL" id="VDL97839.1"/>
    </source>
</evidence>